<evidence type="ECO:0000313" key="2">
    <source>
        <dbReference type="Proteomes" id="UP000233556"/>
    </source>
</evidence>
<keyword evidence="2" id="KW-1185">Reference proteome</keyword>
<proteinExistence type="predicted"/>
<sequence length="192" mass="21465">MGRQIPDFTTGMDSLALAGFIDVVGTGYLRIGTIDQVVAKACFVQCLLWKPRTCLLEEDCQIRAQAVLVFASPFIEMTWWLLKALKTFDANDLYQGQNFSKVLSSLVALNKVTAGSSAKSQTIYLEFFREKRAIEIAHSVVAVSAMMTILSHRYSFKTWLQKSCLDFIGFDLFQLLRLEPGSAVKIQNGSSF</sequence>
<dbReference type="InterPro" id="IPR036872">
    <property type="entry name" value="CH_dom_sf"/>
</dbReference>
<organism evidence="1 2">
    <name type="scientific">Limosa lapponica baueri</name>
    <dbReference type="NCBI Taxonomy" id="1758121"/>
    <lineage>
        <taxon>Eukaryota</taxon>
        <taxon>Metazoa</taxon>
        <taxon>Chordata</taxon>
        <taxon>Craniata</taxon>
        <taxon>Vertebrata</taxon>
        <taxon>Euteleostomi</taxon>
        <taxon>Archelosauria</taxon>
        <taxon>Archosauria</taxon>
        <taxon>Dinosauria</taxon>
        <taxon>Saurischia</taxon>
        <taxon>Theropoda</taxon>
        <taxon>Coelurosauria</taxon>
        <taxon>Aves</taxon>
        <taxon>Neognathae</taxon>
        <taxon>Neoaves</taxon>
        <taxon>Charadriiformes</taxon>
        <taxon>Scolopacidae</taxon>
        <taxon>Limosa</taxon>
    </lineage>
</organism>
<reference evidence="2" key="2">
    <citation type="submission" date="2017-12" db="EMBL/GenBank/DDBJ databases">
        <title>Genome sequence of the Bar-tailed Godwit (Limosa lapponica baueri).</title>
        <authorList>
            <person name="Lima N.C.B."/>
            <person name="Parody-Merino A.M."/>
            <person name="Battley P.F."/>
            <person name="Fidler A.E."/>
            <person name="Prosdocimi F."/>
        </authorList>
    </citation>
    <scope>NUCLEOTIDE SEQUENCE [LARGE SCALE GENOMIC DNA]</scope>
</reference>
<dbReference type="OrthoDB" id="6019202at2759"/>
<name>A0A2I0U8Z4_LIMLA</name>
<accession>A0A2I0U8Z4</accession>
<gene>
    <name evidence="1" type="ORF">llap_7167</name>
</gene>
<dbReference type="EMBL" id="KZ505985">
    <property type="protein sequence ID" value="PKU42525.1"/>
    <property type="molecule type" value="Genomic_DNA"/>
</dbReference>
<dbReference type="Proteomes" id="UP000233556">
    <property type="component" value="Unassembled WGS sequence"/>
</dbReference>
<evidence type="ECO:0000313" key="1">
    <source>
        <dbReference type="EMBL" id="PKU42525.1"/>
    </source>
</evidence>
<dbReference type="Gene3D" id="1.10.418.10">
    <property type="entry name" value="Calponin-like domain"/>
    <property type="match status" value="1"/>
</dbReference>
<reference evidence="2" key="1">
    <citation type="submission" date="2017-11" db="EMBL/GenBank/DDBJ databases">
        <authorList>
            <person name="Lima N.C."/>
            <person name="Parody-Merino A.M."/>
            <person name="Battley P.F."/>
            <person name="Fidler A.E."/>
            <person name="Prosdocimi F."/>
        </authorList>
    </citation>
    <scope>NUCLEOTIDE SEQUENCE [LARGE SCALE GENOMIC DNA]</scope>
</reference>
<dbReference type="AlphaFoldDB" id="A0A2I0U8Z4"/>
<protein>
    <submittedName>
        <fullName evidence="1">Uncharacterized protein</fullName>
    </submittedName>
</protein>